<keyword evidence="2" id="KW-1185">Reference proteome</keyword>
<dbReference type="Proteomes" id="UP001373714">
    <property type="component" value="Unassembled WGS sequence"/>
</dbReference>
<comment type="caution">
    <text evidence="1">The sequence shown here is derived from an EMBL/GenBank/DDBJ whole genome shotgun (WGS) entry which is preliminary data.</text>
</comment>
<name>A0AAV9VIR8_9PEZI</name>
<proteinExistence type="predicted"/>
<dbReference type="AlphaFoldDB" id="A0AAV9VIR8"/>
<evidence type="ECO:0000313" key="2">
    <source>
        <dbReference type="Proteomes" id="UP001373714"/>
    </source>
</evidence>
<evidence type="ECO:0000313" key="1">
    <source>
        <dbReference type="EMBL" id="KAK6361774.1"/>
    </source>
</evidence>
<reference evidence="1 2" key="1">
    <citation type="submission" date="2019-10" db="EMBL/GenBank/DDBJ databases">
        <authorList>
            <person name="Palmer J.M."/>
        </authorList>
    </citation>
    <scope>NUCLEOTIDE SEQUENCE [LARGE SCALE GENOMIC DNA]</scope>
    <source>
        <strain evidence="1 2">TWF730</strain>
    </source>
</reference>
<gene>
    <name evidence="1" type="ORF">TWF730_005490</name>
</gene>
<organism evidence="1 2">
    <name type="scientific">Orbilia blumenaviensis</name>
    <dbReference type="NCBI Taxonomy" id="1796055"/>
    <lineage>
        <taxon>Eukaryota</taxon>
        <taxon>Fungi</taxon>
        <taxon>Dikarya</taxon>
        <taxon>Ascomycota</taxon>
        <taxon>Pezizomycotina</taxon>
        <taxon>Orbiliomycetes</taxon>
        <taxon>Orbiliales</taxon>
        <taxon>Orbiliaceae</taxon>
        <taxon>Orbilia</taxon>
    </lineage>
</organism>
<dbReference type="EMBL" id="JAVHNS010000002">
    <property type="protein sequence ID" value="KAK6361774.1"/>
    <property type="molecule type" value="Genomic_DNA"/>
</dbReference>
<accession>A0AAV9VIR8</accession>
<protein>
    <submittedName>
        <fullName evidence="1">Uncharacterized protein</fullName>
    </submittedName>
</protein>
<sequence>MITKGTQYTTVTETIPAGYGGYGYGTYGESQPSETASTYGLASYNQPTCTDYIVCPTCAIGYYCPDTLAPSPLGYYQQPIQSPTPTSTASLSPSFYPPPSCDNYVVCRDCFLGYYCPGPSQGTPTAKYPVKPYGSPPCDDYTLCPTCSLGYYCPSRSPSPTKYAPTTPPSYGTPICSDYIVCPNCPLGYYCPTDISTPKIYRPSTYNWASYEQPSCPDYVVCPTCPMGYYCPTPTSVTERPPKPYATPTCPDYIVCPSCPLGYYCPSKSPTSSRPLYYTKPNSNGYNFKTQSPYVTSITYYMSSPTTTLIAAPTCSEYVLCPVCSGGYYCRSNFSTKIASKSAYYYGSPDTSGTPALPIPSCDMYVFCPECELGYSCLIRTTPSIRKRPNAYKTGGTANPPMSNPYPGYTTRSGTPSIDGTYVTPPGAPEYKYASVPAPELPTCAGYVLCPTCPLGYYCASIFSPTAAPSTYYGVASTGVIEQAYSTTIISPPYYTQSNCPNTTKTVTVTTTRDFYRIYNICATDPYAILTSFIIPTATVTQCNPKTPPPYPQAALPTNPMYAP</sequence>